<dbReference type="EC" id="1.17.7.4" evidence="10"/>
<reference evidence="12 13" key="1">
    <citation type="journal article" date="2010" name="Plant Cell">
        <title>The Chlorella variabilis NC64A genome reveals adaptation to photosymbiosis, coevolution with viruses, and cryptic sex.</title>
        <authorList>
            <person name="Blanc G."/>
            <person name="Duncan G."/>
            <person name="Agarkova I."/>
            <person name="Borodovsky M."/>
            <person name="Gurnon J."/>
            <person name="Kuo A."/>
            <person name="Lindquist E."/>
            <person name="Lucas S."/>
            <person name="Pangilinan J."/>
            <person name="Polle J."/>
            <person name="Salamov A."/>
            <person name="Terry A."/>
            <person name="Yamada T."/>
            <person name="Dunigan D.D."/>
            <person name="Grigoriev I.V."/>
            <person name="Claverie J.M."/>
            <person name="Van Etten J.L."/>
        </authorList>
    </citation>
    <scope>NUCLEOTIDE SEQUENCE [LARGE SCALE GENOMIC DNA]</scope>
    <source>
        <strain evidence="12 13">NC64A</strain>
    </source>
</reference>
<dbReference type="NCBIfam" id="NF009911">
    <property type="entry name" value="PRK13371.1"/>
    <property type="match status" value="1"/>
</dbReference>
<sequence>MQSAACATRSWLAGSPAPAPAGGSSGSGRAPRRAAAATRRLPLRVAAAAEVQQPSSSSAKEVLERAADRTGADGAAFDPRAFRRSLNSTGRYTRKPSNDPDSLSLMEEHGVGYSTAGLVAQMREQGYAWRQGDVNVKLAEAYGFCWGVERAVQMAYEARRAYPGQRLHITNEIIHNPSVNQRLKEMDVQFIDEGADGGKDFSGVKEGEVVILPAFGASVQEMRLLNDRNVQIVDTTCPWVSKVWNAVDNQARKGHTSIIHGKWAHEETIATASFAGTYLIVKDLKEAQYVCDYIMHGGDRAEFLAKFENAMSAGFDPEQDLQRIGMANQTTMLKGETEAIGKLLEKTQLQKYGPGELSQRFMIMDTICDATQERQDAVYKLVGQQSTPEGIDMMLVVGGFNSSNTSHLQEIGEMKGIPSFWVDSAARIDVGANKVTHKLAHGELVETENWLPEGPITLGVTSGASTPDKAVEDVLDRVFRIKDPSFTGITPRKTSVQKAAHGEEE</sequence>
<comment type="cofactor">
    <cofactor evidence="1">
        <name>[4Fe-4S] cluster</name>
        <dbReference type="ChEBI" id="CHEBI:49883"/>
    </cofactor>
</comment>
<evidence type="ECO:0000256" key="10">
    <source>
        <dbReference type="ARBA" id="ARBA00047177"/>
    </source>
</evidence>
<evidence type="ECO:0000256" key="11">
    <source>
        <dbReference type="SAM" id="MobiDB-lite"/>
    </source>
</evidence>
<accession>E1ZCI4</accession>
<dbReference type="STRING" id="554065.E1ZCI4"/>
<dbReference type="FunCoup" id="E1ZCI4">
    <property type="interactions" value="186"/>
</dbReference>
<evidence type="ECO:0000256" key="6">
    <source>
        <dbReference type="ARBA" id="ARBA00023014"/>
    </source>
</evidence>
<evidence type="ECO:0000256" key="9">
    <source>
        <dbReference type="ARBA" id="ARBA00046335"/>
    </source>
</evidence>
<dbReference type="KEGG" id="cvr:CHLNCDRAFT_59658"/>
<evidence type="ECO:0000256" key="5">
    <source>
        <dbReference type="ARBA" id="ARBA00023004"/>
    </source>
</evidence>
<evidence type="ECO:0000256" key="2">
    <source>
        <dbReference type="ARBA" id="ARBA00022485"/>
    </source>
</evidence>
<dbReference type="GO" id="GO:0050992">
    <property type="term" value="P:dimethylallyl diphosphate biosynthetic process"/>
    <property type="evidence" value="ECO:0007669"/>
    <property type="project" value="InterPro"/>
</dbReference>
<dbReference type="EMBL" id="GL433842">
    <property type="protein sequence ID" value="EFN56438.1"/>
    <property type="molecule type" value="Genomic_DNA"/>
</dbReference>
<feature type="region of interest" description="Disordered" evidence="11">
    <location>
        <begin position="1"/>
        <end position="62"/>
    </location>
</feature>
<dbReference type="OrthoDB" id="1698201at2759"/>
<dbReference type="GO" id="GO:0051745">
    <property type="term" value="F:4-hydroxy-3-methylbut-2-enyl diphosphate reductase activity"/>
    <property type="evidence" value="ECO:0007669"/>
    <property type="project" value="UniProtKB-EC"/>
</dbReference>
<dbReference type="Proteomes" id="UP000008141">
    <property type="component" value="Unassembled WGS sequence"/>
</dbReference>
<keyword evidence="6" id="KW-0411">Iron-sulfur</keyword>
<dbReference type="GO" id="GO:0046872">
    <property type="term" value="F:metal ion binding"/>
    <property type="evidence" value="ECO:0007669"/>
    <property type="project" value="UniProtKB-KW"/>
</dbReference>
<organism evidence="13">
    <name type="scientific">Chlorella variabilis</name>
    <name type="common">Green alga</name>
    <dbReference type="NCBI Taxonomy" id="554065"/>
    <lineage>
        <taxon>Eukaryota</taxon>
        <taxon>Viridiplantae</taxon>
        <taxon>Chlorophyta</taxon>
        <taxon>core chlorophytes</taxon>
        <taxon>Trebouxiophyceae</taxon>
        <taxon>Chlorellales</taxon>
        <taxon>Chlorellaceae</taxon>
        <taxon>Chlorella clade</taxon>
        <taxon>Chlorella</taxon>
    </lineage>
</organism>
<dbReference type="GO" id="GO:0051539">
    <property type="term" value="F:4 iron, 4 sulfur cluster binding"/>
    <property type="evidence" value="ECO:0007669"/>
    <property type="project" value="UniProtKB-KW"/>
</dbReference>
<dbReference type="PANTHER" id="PTHR31619">
    <property type="entry name" value="4-HYDROXY-3-METHYLBUT-2-ENYL DIPHOSPHATE REDUCTASE, CHLOROPLASTIC"/>
    <property type="match status" value="1"/>
</dbReference>
<dbReference type="AlphaFoldDB" id="E1ZCI4"/>
<feature type="compositionally biased region" description="Low complexity" evidence="11">
    <location>
        <begin position="12"/>
        <end position="49"/>
    </location>
</feature>
<comment type="pathway">
    <text evidence="7">Isoprenoid biosynthesis; isopentenyl diphosphate biosynthesis via DXP pathway; isopentenyl diphosphate from 1-deoxy-D-xylulose 5-phosphate: step 6/6.</text>
</comment>
<name>E1ZCI4_CHLVA</name>
<dbReference type="RefSeq" id="XP_005848540.1">
    <property type="nucleotide sequence ID" value="XM_005848478.1"/>
</dbReference>
<keyword evidence="3" id="KW-0479">Metal-binding</keyword>
<evidence type="ECO:0000256" key="1">
    <source>
        <dbReference type="ARBA" id="ARBA00001966"/>
    </source>
</evidence>
<evidence type="ECO:0000256" key="3">
    <source>
        <dbReference type="ARBA" id="ARBA00022723"/>
    </source>
</evidence>
<protein>
    <recommendedName>
        <fullName evidence="10">4-hydroxy-3-methylbut-2-enyl diphosphate reductase</fullName>
        <ecNumber evidence="10">1.17.7.4</ecNumber>
    </recommendedName>
</protein>
<gene>
    <name evidence="12" type="primary">IDS</name>
    <name evidence="12" type="ORF">CHLNCDRAFT_59658</name>
</gene>
<dbReference type="Gene3D" id="3.40.1010.20">
    <property type="entry name" value="4-hydroxy-3-methylbut-2-enyl diphosphate reductase, catalytic domain"/>
    <property type="match status" value="2"/>
</dbReference>
<dbReference type="GO" id="GO:0019288">
    <property type="term" value="P:isopentenyl diphosphate biosynthetic process, methylerythritol 4-phosphate pathway"/>
    <property type="evidence" value="ECO:0007669"/>
    <property type="project" value="InterPro"/>
</dbReference>
<dbReference type="InterPro" id="IPR003451">
    <property type="entry name" value="LytB/IspH"/>
</dbReference>
<evidence type="ECO:0000256" key="7">
    <source>
        <dbReference type="ARBA" id="ARBA00046313"/>
    </source>
</evidence>
<dbReference type="InParanoid" id="E1ZCI4"/>
<dbReference type="CDD" id="cd13944">
    <property type="entry name" value="lytB_ispH"/>
    <property type="match status" value="1"/>
</dbReference>
<comment type="pathway">
    <text evidence="8">Isoprenoid biosynthesis; dimethylallyl diphosphate biosynthesis; dimethylallyl diphosphate from (2E)-4-hydroxy-3-methylbutenyl diphosphate: step 1/1.</text>
</comment>
<evidence type="ECO:0000256" key="4">
    <source>
        <dbReference type="ARBA" id="ARBA00023002"/>
    </source>
</evidence>
<keyword evidence="2" id="KW-0004">4Fe-4S</keyword>
<proteinExistence type="inferred from homology"/>
<dbReference type="NCBIfam" id="TIGR00216">
    <property type="entry name" value="ispH_lytB"/>
    <property type="match status" value="1"/>
</dbReference>
<keyword evidence="13" id="KW-1185">Reference proteome</keyword>
<dbReference type="Pfam" id="PF02401">
    <property type="entry name" value="LYTB"/>
    <property type="match status" value="1"/>
</dbReference>
<keyword evidence="4" id="KW-0560">Oxidoreductase</keyword>
<dbReference type="Gene3D" id="3.40.50.11270">
    <property type="match status" value="1"/>
</dbReference>
<dbReference type="GeneID" id="17355848"/>
<dbReference type="OMA" id="DRIWLTN"/>
<evidence type="ECO:0000313" key="13">
    <source>
        <dbReference type="Proteomes" id="UP000008141"/>
    </source>
</evidence>
<dbReference type="HAMAP" id="MF_00191">
    <property type="entry name" value="IspH"/>
    <property type="match status" value="1"/>
</dbReference>
<dbReference type="eggNOG" id="ENOG502QPIQ">
    <property type="taxonomic scope" value="Eukaryota"/>
</dbReference>
<dbReference type="PANTHER" id="PTHR31619:SF5">
    <property type="entry name" value="4-HYDROXY-3-METHYLBUT-2-ENYL DIPHOSPHATE REDUCTASE, CHLOROPLASTIC"/>
    <property type="match status" value="1"/>
</dbReference>
<evidence type="ECO:0000313" key="12">
    <source>
        <dbReference type="EMBL" id="EFN56438.1"/>
    </source>
</evidence>
<comment type="similarity">
    <text evidence="9">Belongs to the IspH family.</text>
</comment>
<keyword evidence="5" id="KW-0408">Iron</keyword>
<evidence type="ECO:0000256" key="8">
    <source>
        <dbReference type="ARBA" id="ARBA00046314"/>
    </source>
</evidence>